<dbReference type="AlphaFoldDB" id="A0A239MY41"/>
<dbReference type="Proteomes" id="UP000198309">
    <property type="component" value="Unassembled WGS sequence"/>
</dbReference>
<dbReference type="InterPro" id="IPR019659">
    <property type="entry name" value="DUF2514"/>
</dbReference>
<dbReference type="Pfam" id="PF10721">
    <property type="entry name" value="DUF2514"/>
    <property type="match status" value="1"/>
</dbReference>
<dbReference type="RefSeq" id="WP_089394115.1">
    <property type="nucleotide sequence ID" value="NZ_FNEC01000037.1"/>
</dbReference>
<reference evidence="1 4" key="1">
    <citation type="submission" date="2016-10" db="EMBL/GenBank/DDBJ databases">
        <authorList>
            <person name="de Groot N.N."/>
        </authorList>
    </citation>
    <scope>NUCLEOTIDE SEQUENCE [LARGE SCALE GENOMIC DNA]</scope>
    <source>
        <strain evidence="1 4">CCM 7361</strain>
    </source>
</reference>
<organism evidence="1 4">
    <name type="scientific">Pseudomonas delhiensis</name>
    <dbReference type="NCBI Taxonomy" id="366289"/>
    <lineage>
        <taxon>Bacteria</taxon>
        <taxon>Pseudomonadati</taxon>
        <taxon>Pseudomonadota</taxon>
        <taxon>Gammaproteobacteria</taxon>
        <taxon>Pseudomonadales</taxon>
        <taxon>Pseudomonadaceae</taxon>
        <taxon>Pseudomonas</taxon>
    </lineage>
</organism>
<evidence type="ECO:0008006" key="5">
    <source>
        <dbReference type="Google" id="ProtNLM"/>
    </source>
</evidence>
<dbReference type="EMBL" id="FNEC01000037">
    <property type="protein sequence ID" value="SDK41192.1"/>
    <property type="molecule type" value="Genomic_DNA"/>
</dbReference>
<keyword evidence="3" id="KW-1185">Reference proteome</keyword>
<evidence type="ECO:0000313" key="4">
    <source>
        <dbReference type="Proteomes" id="UP000199693"/>
    </source>
</evidence>
<gene>
    <name evidence="1" type="ORF">SAMN05216189_103746</name>
    <name evidence="2" type="ORF">SAMN06295949_13336</name>
</gene>
<evidence type="ECO:0000313" key="2">
    <source>
        <dbReference type="EMBL" id="SNT47727.1"/>
    </source>
</evidence>
<dbReference type="EMBL" id="FZPC01000033">
    <property type="protein sequence ID" value="SNT47727.1"/>
    <property type="molecule type" value="Genomic_DNA"/>
</dbReference>
<accession>A0A239MY41</accession>
<reference evidence="2 3" key="2">
    <citation type="submission" date="2017-06" db="EMBL/GenBank/DDBJ databases">
        <authorList>
            <person name="Varghese N."/>
            <person name="Submissions S."/>
        </authorList>
    </citation>
    <scope>NUCLEOTIDE SEQUENCE [LARGE SCALE GENOMIC DNA]</scope>
    <source>
        <strain evidence="2 3">RLD-1</strain>
    </source>
</reference>
<dbReference type="Proteomes" id="UP000199693">
    <property type="component" value="Unassembled WGS sequence"/>
</dbReference>
<proteinExistence type="predicted"/>
<protein>
    <recommendedName>
        <fullName evidence="5">DUF2514 domain-containing protein</fullName>
    </recommendedName>
</protein>
<sequence>MTWLLSYWRQLLMVLIIAAVGIGCWRHGVTTTDAAWQAKWDQHLAADAAATAQAQAEQRVIEQNRQQSINKLAEDGQRAIDKAQMDAAAARASAGSLRDAADKLATRLAASEARGDTCTAGASKAAAAAARVLADVLKRADERAGRLADIADQSRARGLACEAAYAALR</sequence>
<evidence type="ECO:0000313" key="1">
    <source>
        <dbReference type="EMBL" id="SDK41192.1"/>
    </source>
</evidence>
<evidence type="ECO:0000313" key="3">
    <source>
        <dbReference type="Proteomes" id="UP000198309"/>
    </source>
</evidence>
<name>A0A239MY41_9PSED</name>